<accession>A0A5C6A438</accession>
<protein>
    <submittedName>
        <fullName evidence="3">Stearoyl-CoA 9-desaturase</fullName>
        <ecNumber evidence="3">1.14.19.-</ecNumber>
    </submittedName>
</protein>
<dbReference type="PIRSF" id="PIRSF015921">
    <property type="entry name" value="FA_sphinglp_des"/>
    <property type="match status" value="1"/>
</dbReference>
<dbReference type="EC" id="1.14.19.-" evidence="3"/>
<dbReference type="OrthoDB" id="9792534at2"/>
<dbReference type="GO" id="GO:0016717">
    <property type="term" value="F:oxidoreductase activity, acting on paired donors, with oxidation of a pair of donors resulting in the reduction of molecular oxygen to two molecules of water"/>
    <property type="evidence" value="ECO:0007669"/>
    <property type="project" value="TreeGrafter"/>
</dbReference>
<keyword evidence="3" id="KW-0560">Oxidoreductase</keyword>
<dbReference type="GO" id="GO:0016020">
    <property type="term" value="C:membrane"/>
    <property type="evidence" value="ECO:0007669"/>
    <property type="project" value="TreeGrafter"/>
</dbReference>
<name>A0A5C6A438_9BACT</name>
<evidence type="ECO:0000256" key="1">
    <source>
        <dbReference type="SAM" id="Phobius"/>
    </source>
</evidence>
<dbReference type="Proteomes" id="UP000316213">
    <property type="component" value="Unassembled WGS sequence"/>
</dbReference>
<dbReference type="AlphaFoldDB" id="A0A5C6A438"/>
<feature type="transmembrane region" description="Helical" evidence="1">
    <location>
        <begin position="202"/>
        <end position="226"/>
    </location>
</feature>
<dbReference type="PANTHER" id="PTHR19353:SF19">
    <property type="entry name" value="DELTA(5) FATTY ACID DESATURASE C-RELATED"/>
    <property type="match status" value="1"/>
</dbReference>
<dbReference type="RefSeq" id="WP_146579132.1">
    <property type="nucleotide sequence ID" value="NZ_SJPM01000008.1"/>
</dbReference>
<feature type="transmembrane region" description="Helical" evidence="1">
    <location>
        <begin position="165"/>
        <end position="181"/>
    </location>
</feature>
<dbReference type="PANTHER" id="PTHR19353">
    <property type="entry name" value="FATTY ACID DESATURASE 2"/>
    <property type="match status" value="1"/>
</dbReference>
<dbReference type="InterPro" id="IPR012171">
    <property type="entry name" value="Fatty_acid_desaturase"/>
</dbReference>
<evidence type="ECO:0000259" key="2">
    <source>
        <dbReference type="Pfam" id="PF00487"/>
    </source>
</evidence>
<proteinExistence type="predicted"/>
<dbReference type="GO" id="GO:0008610">
    <property type="term" value="P:lipid biosynthetic process"/>
    <property type="evidence" value="ECO:0007669"/>
    <property type="project" value="UniProtKB-ARBA"/>
</dbReference>
<evidence type="ECO:0000313" key="4">
    <source>
        <dbReference type="Proteomes" id="UP000316213"/>
    </source>
</evidence>
<dbReference type="Pfam" id="PF00487">
    <property type="entry name" value="FA_desaturase"/>
    <property type="match status" value="1"/>
</dbReference>
<dbReference type="InterPro" id="IPR005804">
    <property type="entry name" value="FA_desaturase_dom"/>
</dbReference>
<keyword evidence="1" id="KW-0812">Transmembrane</keyword>
<dbReference type="CDD" id="cd03506">
    <property type="entry name" value="Delta6-FADS-like"/>
    <property type="match status" value="1"/>
</dbReference>
<feature type="domain" description="Fatty acid desaturase" evidence="2">
    <location>
        <begin position="67"/>
        <end position="337"/>
    </location>
</feature>
<feature type="transmembrane region" description="Helical" evidence="1">
    <location>
        <begin position="42"/>
        <end position="62"/>
    </location>
</feature>
<organism evidence="3 4">
    <name type="scientific">Neorhodopirellula pilleata</name>
    <dbReference type="NCBI Taxonomy" id="2714738"/>
    <lineage>
        <taxon>Bacteria</taxon>
        <taxon>Pseudomonadati</taxon>
        <taxon>Planctomycetota</taxon>
        <taxon>Planctomycetia</taxon>
        <taxon>Pirellulales</taxon>
        <taxon>Pirellulaceae</taxon>
        <taxon>Neorhodopirellula</taxon>
    </lineage>
</organism>
<feature type="transmembrane region" description="Helical" evidence="1">
    <location>
        <begin position="232"/>
        <end position="254"/>
    </location>
</feature>
<gene>
    <name evidence="3" type="primary">desA3</name>
    <name evidence="3" type="ORF">Pla100_37860</name>
</gene>
<dbReference type="EMBL" id="SJPM01000008">
    <property type="protein sequence ID" value="TWT94176.1"/>
    <property type="molecule type" value="Genomic_DNA"/>
</dbReference>
<sequence length="359" mass="41724">MQTVEPGELKFAASDEFHREIRRRVSQYFELSGLRQRDCPQMYVKTAILFAWTAVSYTLLLFCATTWWLAFPLAISLGLSMAAIGFNVMHDGGHRAYSNHRWINRFMAMALDLLGGSSHGWARKHNVIHHSFANITGHDDDIDIGILGRLSPHQRRLPFHRLQHYYLWVLYGFLPVKWHFYDDFRDLITGRIGGHRIPRPKGWEIVVLFGGKIIFFSLAFLVPLWLHPAWAVLSLYFVASFVQGVVLSIVFQLAHCVENAAFPMPHEQTGRMDSGWAVHQVETTVDFARENRVLSWFIGGLNFQIEHHLFPRICHIHYRRLAPLVETTCREFGVNYEQHESLSAAVRSHFRWLRRMGME</sequence>
<evidence type="ECO:0000313" key="3">
    <source>
        <dbReference type="EMBL" id="TWT94176.1"/>
    </source>
</evidence>
<keyword evidence="4" id="KW-1185">Reference proteome</keyword>
<keyword evidence="1" id="KW-0472">Membrane</keyword>
<comment type="caution">
    <text evidence="3">The sequence shown here is derived from an EMBL/GenBank/DDBJ whole genome shotgun (WGS) entry which is preliminary data.</text>
</comment>
<reference evidence="3 4" key="1">
    <citation type="submission" date="2019-02" db="EMBL/GenBank/DDBJ databases">
        <title>Deep-cultivation of Planctomycetes and their phenomic and genomic characterization uncovers novel biology.</title>
        <authorList>
            <person name="Wiegand S."/>
            <person name="Jogler M."/>
            <person name="Boedeker C."/>
            <person name="Pinto D."/>
            <person name="Vollmers J."/>
            <person name="Rivas-Marin E."/>
            <person name="Kohn T."/>
            <person name="Peeters S.H."/>
            <person name="Heuer A."/>
            <person name="Rast P."/>
            <person name="Oberbeckmann S."/>
            <person name="Bunk B."/>
            <person name="Jeske O."/>
            <person name="Meyerdierks A."/>
            <person name="Storesund J.E."/>
            <person name="Kallscheuer N."/>
            <person name="Luecker S."/>
            <person name="Lage O.M."/>
            <person name="Pohl T."/>
            <person name="Merkel B.J."/>
            <person name="Hornburger P."/>
            <person name="Mueller R.-W."/>
            <person name="Bruemmer F."/>
            <person name="Labrenz M."/>
            <person name="Spormann A.M."/>
            <person name="Op Den Camp H."/>
            <person name="Overmann J."/>
            <person name="Amann R."/>
            <person name="Jetten M.S.M."/>
            <person name="Mascher T."/>
            <person name="Medema M.H."/>
            <person name="Devos D.P."/>
            <person name="Kaster A.-K."/>
            <person name="Ovreas L."/>
            <person name="Rohde M."/>
            <person name="Galperin M.Y."/>
            <person name="Jogler C."/>
        </authorList>
    </citation>
    <scope>NUCLEOTIDE SEQUENCE [LARGE SCALE GENOMIC DNA]</scope>
    <source>
        <strain evidence="3 4">Pla100</strain>
    </source>
</reference>
<keyword evidence="1" id="KW-1133">Transmembrane helix</keyword>